<comment type="caution">
    <text evidence="1">The sequence shown here is derived from an EMBL/GenBank/DDBJ whole genome shotgun (WGS) entry which is preliminary data.</text>
</comment>
<evidence type="ECO:0000313" key="1">
    <source>
        <dbReference type="EMBL" id="KAK4824259.1"/>
    </source>
</evidence>
<name>A0AAN7NGD1_MYCAM</name>
<reference evidence="1 2" key="1">
    <citation type="journal article" date="2023" name="J. Hered.">
        <title>Chromosome-level genome of the wood stork (Mycteria americana) provides insight into avian chromosome evolution.</title>
        <authorList>
            <person name="Flamio R. Jr."/>
            <person name="Ramstad K.M."/>
        </authorList>
    </citation>
    <scope>NUCLEOTIDE SEQUENCE [LARGE SCALE GENOMIC DNA]</scope>
    <source>
        <strain evidence="1">JAX WOST 10</strain>
    </source>
</reference>
<dbReference type="EMBL" id="JAUNZN010000003">
    <property type="protein sequence ID" value="KAK4824259.1"/>
    <property type="molecule type" value="Genomic_DNA"/>
</dbReference>
<dbReference type="Proteomes" id="UP001333110">
    <property type="component" value="Unassembled WGS sequence"/>
</dbReference>
<accession>A0AAN7NGD1</accession>
<keyword evidence="2" id="KW-1185">Reference proteome</keyword>
<proteinExistence type="predicted"/>
<protein>
    <submittedName>
        <fullName evidence="1">Uncharacterized protein</fullName>
    </submittedName>
</protein>
<organism evidence="1 2">
    <name type="scientific">Mycteria americana</name>
    <name type="common">Wood stork</name>
    <dbReference type="NCBI Taxonomy" id="33587"/>
    <lineage>
        <taxon>Eukaryota</taxon>
        <taxon>Metazoa</taxon>
        <taxon>Chordata</taxon>
        <taxon>Craniata</taxon>
        <taxon>Vertebrata</taxon>
        <taxon>Euteleostomi</taxon>
        <taxon>Archelosauria</taxon>
        <taxon>Archosauria</taxon>
        <taxon>Dinosauria</taxon>
        <taxon>Saurischia</taxon>
        <taxon>Theropoda</taxon>
        <taxon>Coelurosauria</taxon>
        <taxon>Aves</taxon>
        <taxon>Neognathae</taxon>
        <taxon>Neoaves</taxon>
        <taxon>Aequornithes</taxon>
        <taxon>Ciconiiformes</taxon>
        <taxon>Ciconiidae</taxon>
        <taxon>Mycteria</taxon>
    </lineage>
</organism>
<evidence type="ECO:0000313" key="2">
    <source>
        <dbReference type="Proteomes" id="UP001333110"/>
    </source>
</evidence>
<gene>
    <name evidence="1" type="ORF">QYF61_012525</name>
</gene>
<sequence length="233" mass="26798">MSRRRATKMIKRLEYLSYEEGLRELRLFSLEKRRLRWHLTNVYKYLKEGKRGNAHKRKYRRLCLNIRKHIFTMRVTEHWHRFLREVVESPSMEIFKSHMDMLCKFMDQISHPSYDQLNSLLSYMSRTFTEHPTLQPDTAGFGGQHTERASVSAQNSIRILCSGGDVWQGMVPSSPGPSDPGTSETLDQSELLRVDAALRPGAVETPEASHQGPSLDMFLACSTWVLGMAHAAS</sequence>
<dbReference type="AlphaFoldDB" id="A0AAN7NGD1"/>